<comment type="caution">
    <text evidence="3">The sequence shown here is derived from an EMBL/GenBank/DDBJ whole genome shotgun (WGS) entry which is preliminary data.</text>
</comment>
<dbReference type="InterPro" id="IPR011991">
    <property type="entry name" value="ArsR-like_HTH"/>
</dbReference>
<name>A0A8T3VXH4_METOL</name>
<gene>
    <name evidence="3" type="ORF">E7Z75_05955</name>
</gene>
<dbReference type="CDD" id="cd00090">
    <property type="entry name" value="HTH_ARSR"/>
    <property type="match status" value="1"/>
</dbReference>
<evidence type="ECO:0000256" key="1">
    <source>
        <dbReference type="SAM" id="Coils"/>
    </source>
</evidence>
<dbReference type="InterPro" id="IPR036390">
    <property type="entry name" value="WH_DNA-bd_sf"/>
</dbReference>
<accession>A0A8T3VXH4</accession>
<reference evidence="3" key="1">
    <citation type="submission" date="2019-04" db="EMBL/GenBank/DDBJ databases">
        <title>Evolution of Biomass-Degrading Anaerobic Consortia Revealed by Metagenomics.</title>
        <authorList>
            <person name="Peng X."/>
        </authorList>
    </citation>
    <scope>NUCLEOTIDE SEQUENCE</scope>
    <source>
        <strain evidence="3">SIG14</strain>
    </source>
</reference>
<dbReference type="EMBL" id="SUTG01000025">
    <property type="protein sequence ID" value="MBE6512666.1"/>
    <property type="molecule type" value="Genomic_DNA"/>
</dbReference>
<evidence type="ECO:0000313" key="3">
    <source>
        <dbReference type="EMBL" id="MBE6512666.1"/>
    </source>
</evidence>
<dbReference type="InterPro" id="IPR038723">
    <property type="entry name" value="ArnR1-like_HTH"/>
</dbReference>
<dbReference type="AlphaFoldDB" id="A0A8T3VXH4"/>
<dbReference type="Gene3D" id="1.10.10.10">
    <property type="entry name" value="Winged helix-like DNA-binding domain superfamily/Winged helix DNA-binding domain"/>
    <property type="match status" value="1"/>
</dbReference>
<evidence type="ECO:0000313" key="4">
    <source>
        <dbReference type="Proteomes" id="UP000732619"/>
    </source>
</evidence>
<feature type="coiled-coil region" evidence="1">
    <location>
        <begin position="6"/>
        <end position="40"/>
    </location>
</feature>
<feature type="domain" description="ArnR1-like winged helix-turn-helix" evidence="2">
    <location>
        <begin position="99"/>
        <end position="167"/>
    </location>
</feature>
<evidence type="ECO:0000259" key="2">
    <source>
        <dbReference type="Pfam" id="PF14947"/>
    </source>
</evidence>
<dbReference type="Proteomes" id="UP000732619">
    <property type="component" value="Unassembled WGS sequence"/>
</dbReference>
<dbReference type="InterPro" id="IPR036388">
    <property type="entry name" value="WH-like_DNA-bd_sf"/>
</dbReference>
<protein>
    <submittedName>
        <fullName evidence="3">Winged helix-turn-helix transcriptional regulator</fullName>
    </submittedName>
</protein>
<organism evidence="3 4">
    <name type="scientific">Methanobrevibacter olleyae</name>
    <dbReference type="NCBI Taxonomy" id="294671"/>
    <lineage>
        <taxon>Archaea</taxon>
        <taxon>Methanobacteriati</taxon>
        <taxon>Methanobacteriota</taxon>
        <taxon>Methanomada group</taxon>
        <taxon>Methanobacteria</taxon>
        <taxon>Methanobacteriales</taxon>
        <taxon>Methanobacteriaceae</taxon>
        <taxon>Methanobrevibacter</taxon>
    </lineage>
</organism>
<proteinExistence type="predicted"/>
<dbReference type="SUPFAM" id="SSF46785">
    <property type="entry name" value="Winged helix' DNA-binding domain"/>
    <property type="match status" value="1"/>
</dbReference>
<dbReference type="Pfam" id="PF14947">
    <property type="entry name" value="HTH_45"/>
    <property type="match status" value="1"/>
</dbReference>
<sequence>MTHSDMERIINENERLKKENKELKQQIKELEFKLRMTQDNPISENSHKLKNESIKTSNIKDFDKGQNLHYHQEVKDEFNDEEGDSISIVSFLARSDKRVQILKSLSQTAKIPSAISKEIGDSSHHVSKYLTSLKEKDLVVCLNEEDKRFRFYRITAKGKYYLEIIEKSSFNKK</sequence>
<keyword evidence="1" id="KW-0175">Coiled coil</keyword>